<accession>A0A075BF51</accession>
<dbReference type="RefSeq" id="YP_009098313.1">
    <property type="nucleotide sequence ID" value="NC_025417.1"/>
</dbReference>
<dbReference type="GeneID" id="22276576"/>
<evidence type="ECO:0000313" key="2">
    <source>
        <dbReference type="Proteomes" id="UP000028568"/>
    </source>
</evidence>
<evidence type="ECO:0000313" key="1">
    <source>
        <dbReference type="EMBL" id="AFX93430.1"/>
    </source>
</evidence>
<evidence type="ECO:0008006" key="3">
    <source>
        <dbReference type="Google" id="ProtNLM"/>
    </source>
</evidence>
<dbReference type="SMR" id="A0A075BF51"/>
<dbReference type="EMBL" id="KC012913">
    <property type="protein sequence ID" value="AFX93430.1"/>
    <property type="molecule type" value="Genomic_DNA"/>
</dbReference>
<dbReference type="KEGG" id="vg:22276576"/>
<name>A0A075BF51_9CAUD</name>
<protein>
    <recommendedName>
        <fullName evidence="3">DNA sliding clump inhibitor</fullName>
    </recommendedName>
</protein>
<organism evidence="1 2">
    <name type="scientific">Staphylococcus phage Team1</name>
    <dbReference type="NCBI Taxonomy" id="1262512"/>
    <lineage>
        <taxon>Viruses</taxon>
        <taxon>Duplodnaviria</taxon>
        <taxon>Heunggongvirae</taxon>
        <taxon>Uroviricota</taxon>
        <taxon>Caudoviricetes</taxon>
        <taxon>Herelleviridae</taxon>
        <taxon>Twortvirinae</taxon>
        <taxon>Kayvirus</taxon>
        <taxon>Kayvirus G1</taxon>
    </lineage>
</organism>
<dbReference type="InterPro" id="IPR057998">
    <property type="entry name" value="Gp168"/>
</dbReference>
<sequence length="58" mass="6989">MVIPSIKAQNKFKNELEYYKQGHISESKMLELAFDYIQELEQNNEYVTNLLEEERYGE</sequence>
<dbReference type="Pfam" id="PF25696">
    <property type="entry name" value="Phage_Gp168"/>
    <property type="match status" value="1"/>
</dbReference>
<proteinExistence type="predicted"/>
<dbReference type="Proteomes" id="UP000028568">
    <property type="component" value="Segment"/>
</dbReference>
<reference evidence="1 2" key="1">
    <citation type="journal article" date="2014" name="PLoS ONE">
        <title>Improving the Safety of Staphylococcus aureus Polyvalent Phages by Their Production on a Staphylococcus xylosus Strain.</title>
        <authorList>
            <person name="El Haddad L."/>
            <person name="Ben Abdallah N."/>
            <person name="Plante P.L."/>
            <person name="Dumaresq J."/>
            <person name="Katsarava R."/>
            <person name="Labrie S."/>
            <person name="Corbeil J."/>
            <person name="St-Gelais D."/>
            <person name="Moineau S."/>
        </authorList>
    </citation>
    <scope>NUCLEOTIDE SEQUENCE [LARGE SCALE GENOMIC DNA]</scope>
</reference>